<dbReference type="InterPro" id="IPR036388">
    <property type="entry name" value="WH-like_DNA-bd_sf"/>
</dbReference>
<proteinExistence type="predicted"/>
<dbReference type="InterPro" id="IPR016181">
    <property type="entry name" value="Acyl_CoA_acyltransferase"/>
</dbReference>
<feature type="domain" description="HTH marR-type" evidence="2">
    <location>
        <begin position="10"/>
        <end position="151"/>
    </location>
</feature>
<dbReference type="Pfam" id="PF00583">
    <property type="entry name" value="Acetyltransf_1"/>
    <property type="match status" value="1"/>
</dbReference>
<dbReference type="GO" id="GO:0003700">
    <property type="term" value="F:DNA-binding transcription factor activity"/>
    <property type="evidence" value="ECO:0007669"/>
    <property type="project" value="InterPro"/>
</dbReference>
<dbReference type="InterPro" id="IPR036390">
    <property type="entry name" value="WH_DNA-bd_sf"/>
</dbReference>
<gene>
    <name evidence="4" type="ORF">AOQ84DRAFT_353934</name>
</gene>
<feature type="domain" description="N-acetyltransferase" evidence="3">
    <location>
        <begin position="164"/>
        <end position="320"/>
    </location>
</feature>
<evidence type="ECO:0000259" key="2">
    <source>
        <dbReference type="PROSITE" id="PS50995"/>
    </source>
</evidence>
<accession>A0A8E2F367</accession>
<dbReference type="GO" id="GO:0008080">
    <property type="term" value="F:N-acetyltransferase activity"/>
    <property type="evidence" value="ECO:0007669"/>
    <property type="project" value="InterPro"/>
</dbReference>
<dbReference type="Gene3D" id="3.40.630.30">
    <property type="match status" value="1"/>
</dbReference>
<dbReference type="SMART" id="SM00347">
    <property type="entry name" value="HTH_MARR"/>
    <property type="match status" value="1"/>
</dbReference>
<dbReference type="EMBL" id="KV749385">
    <property type="protein sequence ID" value="OCL09636.1"/>
    <property type="molecule type" value="Genomic_DNA"/>
</dbReference>
<dbReference type="Proteomes" id="UP000250140">
    <property type="component" value="Unassembled WGS sequence"/>
</dbReference>
<keyword evidence="1 4" id="KW-0808">Transferase</keyword>
<reference evidence="4 5" key="1">
    <citation type="journal article" date="2016" name="Nat. Commun.">
        <title>Ectomycorrhizal ecology is imprinted in the genome of the dominant symbiotic fungus Cenococcum geophilum.</title>
        <authorList>
            <consortium name="DOE Joint Genome Institute"/>
            <person name="Peter M."/>
            <person name="Kohler A."/>
            <person name="Ohm R.A."/>
            <person name="Kuo A."/>
            <person name="Krutzmann J."/>
            <person name="Morin E."/>
            <person name="Arend M."/>
            <person name="Barry K.W."/>
            <person name="Binder M."/>
            <person name="Choi C."/>
            <person name="Clum A."/>
            <person name="Copeland A."/>
            <person name="Grisel N."/>
            <person name="Haridas S."/>
            <person name="Kipfer T."/>
            <person name="LaButti K."/>
            <person name="Lindquist E."/>
            <person name="Lipzen A."/>
            <person name="Maire R."/>
            <person name="Meier B."/>
            <person name="Mihaltcheva S."/>
            <person name="Molinier V."/>
            <person name="Murat C."/>
            <person name="Poggeler S."/>
            <person name="Quandt C.A."/>
            <person name="Sperisen C."/>
            <person name="Tritt A."/>
            <person name="Tisserant E."/>
            <person name="Crous P.W."/>
            <person name="Henrissat B."/>
            <person name="Nehls U."/>
            <person name="Egli S."/>
            <person name="Spatafora J.W."/>
            <person name="Grigoriev I.V."/>
            <person name="Martin F.M."/>
        </authorList>
    </citation>
    <scope>NUCLEOTIDE SEQUENCE [LARGE SCALE GENOMIC DNA]</scope>
    <source>
        <strain evidence="4 5">CBS 207.34</strain>
    </source>
</reference>
<sequence length="325" mass="35903">MADQPPPPAFISLIPAIRDASRQLVREFGFMQNTLAGTDLSPSSVHAILEIGEQKTLNASNLSQVLNLEKSSVSRMLKKLVEVGEIAEKTSSHDGREKTLCLTAKGTDTLAKINQYAQRQVAEALENIPYESCQAILDGILLYAVALRALRVKPRSVQVDNTITIASGYQPGILARATDMHMQYYSRTVGFGKAFEHSVATDLADLLSRLDQPNNEAWAAMEGGRIVGTIFIDGEGLDANAAHLRAFIVDDHVRGNGVGRRLLNRAMEFVDVKGFRETRLYTFKGLDAARKLYEDVGFWLVEEGPGQRWGEEIVVQLFVRKRGSQ</sequence>
<dbReference type="PANTHER" id="PTHR13947">
    <property type="entry name" value="GNAT FAMILY N-ACETYLTRANSFERASE"/>
    <property type="match status" value="1"/>
</dbReference>
<dbReference type="AlphaFoldDB" id="A0A8E2F367"/>
<evidence type="ECO:0000259" key="3">
    <source>
        <dbReference type="PROSITE" id="PS51186"/>
    </source>
</evidence>
<dbReference type="SUPFAM" id="SSF55729">
    <property type="entry name" value="Acyl-CoA N-acyltransferases (Nat)"/>
    <property type="match status" value="1"/>
</dbReference>
<dbReference type="Gene3D" id="1.10.10.10">
    <property type="entry name" value="Winged helix-like DNA-binding domain superfamily/Winged helix DNA-binding domain"/>
    <property type="match status" value="1"/>
</dbReference>
<evidence type="ECO:0000313" key="4">
    <source>
        <dbReference type="EMBL" id="OCL09636.1"/>
    </source>
</evidence>
<dbReference type="PANTHER" id="PTHR13947:SF37">
    <property type="entry name" value="LD18367P"/>
    <property type="match status" value="1"/>
</dbReference>
<organism evidence="4 5">
    <name type="scientific">Glonium stellatum</name>
    <dbReference type="NCBI Taxonomy" id="574774"/>
    <lineage>
        <taxon>Eukaryota</taxon>
        <taxon>Fungi</taxon>
        <taxon>Dikarya</taxon>
        <taxon>Ascomycota</taxon>
        <taxon>Pezizomycotina</taxon>
        <taxon>Dothideomycetes</taxon>
        <taxon>Pleosporomycetidae</taxon>
        <taxon>Gloniales</taxon>
        <taxon>Gloniaceae</taxon>
        <taxon>Glonium</taxon>
    </lineage>
</organism>
<keyword evidence="5" id="KW-1185">Reference proteome</keyword>
<dbReference type="OrthoDB" id="41532at2759"/>
<dbReference type="InterPro" id="IPR050769">
    <property type="entry name" value="NAT_camello-type"/>
</dbReference>
<protein>
    <submittedName>
        <fullName evidence="4">Transcriptional regulator, MarR family with acetyltransferase activity</fullName>
    </submittedName>
</protein>
<dbReference type="Pfam" id="PF13463">
    <property type="entry name" value="HTH_27"/>
    <property type="match status" value="1"/>
</dbReference>
<evidence type="ECO:0000256" key="1">
    <source>
        <dbReference type="ARBA" id="ARBA00022679"/>
    </source>
</evidence>
<evidence type="ECO:0000313" key="5">
    <source>
        <dbReference type="Proteomes" id="UP000250140"/>
    </source>
</evidence>
<name>A0A8E2F367_9PEZI</name>
<dbReference type="PROSITE" id="PS50995">
    <property type="entry name" value="HTH_MARR_2"/>
    <property type="match status" value="1"/>
</dbReference>
<dbReference type="InterPro" id="IPR000182">
    <property type="entry name" value="GNAT_dom"/>
</dbReference>
<dbReference type="SUPFAM" id="SSF46785">
    <property type="entry name" value="Winged helix' DNA-binding domain"/>
    <property type="match status" value="1"/>
</dbReference>
<dbReference type="CDD" id="cd04301">
    <property type="entry name" value="NAT_SF"/>
    <property type="match status" value="1"/>
</dbReference>
<dbReference type="PROSITE" id="PS51186">
    <property type="entry name" value="GNAT"/>
    <property type="match status" value="1"/>
</dbReference>
<dbReference type="InterPro" id="IPR000835">
    <property type="entry name" value="HTH_MarR-typ"/>
</dbReference>